<dbReference type="InterPro" id="IPR027417">
    <property type="entry name" value="P-loop_NTPase"/>
</dbReference>
<protein>
    <submittedName>
        <fullName evidence="4">Uncharacterized protein</fullName>
    </submittedName>
</protein>
<keyword evidence="3" id="KW-0472">Membrane</keyword>
<proteinExistence type="predicted"/>
<evidence type="ECO:0000256" key="2">
    <source>
        <dbReference type="ARBA" id="ARBA00023065"/>
    </source>
</evidence>
<comment type="caution">
    <text evidence="4">The sequence shown here is derived from an EMBL/GenBank/DDBJ whole genome shotgun (WGS) entry which is preliminary data.</text>
</comment>
<evidence type="ECO:0000313" key="4">
    <source>
        <dbReference type="EMBL" id="KAK1616849.1"/>
    </source>
</evidence>
<dbReference type="PANTHER" id="PTHR43389:SF4">
    <property type="entry name" value="V-TYPE PROTON ATPASE SUBUNIT B"/>
    <property type="match status" value="1"/>
</dbReference>
<dbReference type="AlphaFoldDB" id="A0AAD8VRT0"/>
<feature type="transmembrane region" description="Helical" evidence="3">
    <location>
        <begin position="88"/>
        <end position="107"/>
    </location>
</feature>
<dbReference type="InterPro" id="IPR022879">
    <property type="entry name" value="V-ATPase_su_B/beta"/>
</dbReference>
<evidence type="ECO:0000256" key="1">
    <source>
        <dbReference type="ARBA" id="ARBA00022448"/>
    </source>
</evidence>
<sequence>MREMGNGRRKGEGNGICAPDLLQQRIKPQSVGNNKVHGGYLADLLTSKGNGEGDNFAIVFATIGVGMERAQFFKRDLEDNGSMENVTLVLNLFVLLAFSFILSALSFKSLLHRLVCCHIEIMIGLPLSGKEVPHGAPQPLVIIKANVRKYCAVVVV</sequence>
<keyword evidence="5" id="KW-1185">Reference proteome</keyword>
<dbReference type="EMBL" id="JAUUTY010000006">
    <property type="protein sequence ID" value="KAK1616849.1"/>
    <property type="molecule type" value="Genomic_DNA"/>
</dbReference>
<evidence type="ECO:0000256" key="3">
    <source>
        <dbReference type="SAM" id="Phobius"/>
    </source>
</evidence>
<organism evidence="4 5">
    <name type="scientific">Lolium multiflorum</name>
    <name type="common">Italian ryegrass</name>
    <name type="synonym">Lolium perenne subsp. multiflorum</name>
    <dbReference type="NCBI Taxonomy" id="4521"/>
    <lineage>
        <taxon>Eukaryota</taxon>
        <taxon>Viridiplantae</taxon>
        <taxon>Streptophyta</taxon>
        <taxon>Embryophyta</taxon>
        <taxon>Tracheophyta</taxon>
        <taxon>Spermatophyta</taxon>
        <taxon>Magnoliopsida</taxon>
        <taxon>Liliopsida</taxon>
        <taxon>Poales</taxon>
        <taxon>Poaceae</taxon>
        <taxon>BOP clade</taxon>
        <taxon>Pooideae</taxon>
        <taxon>Poodae</taxon>
        <taxon>Poeae</taxon>
        <taxon>Poeae Chloroplast Group 2 (Poeae type)</taxon>
        <taxon>Loliodinae</taxon>
        <taxon>Loliinae</taxon>
        <taxon>Lolium</taxon>
    </lineage>
</organism>
<reference evidence="4" key="1">
    <citation type="submission" date="2023-07" db="EMBL/GenBank/DDBJ databases">
        <title>A chromosome-level genome assembly of Lolium multiflorum.</title>
        <authorList>
            <person name="Chen Y."/>
            <person name="Copetti D."/>
            <person name="Kolliker R."/>
            <person name="Studer B."/>
        </authorList>
    </citation>
    <scope>NUCLEOTIDE SEQUENCE</scope>
    <source>
        <strain evidence="4">02402/16</strain>
        <tissue evidence="4">Leaf</tissue>
    </source>
</reference>
<keyword evidence="3" id="KW-0812">Transmembrane</keyword>
<dbReference type="PANTHER" id="PTHR43389">
    <property type="entry name" value="V-TYPE PROTON ATPASE SUBUNIT B"/>
    <property type="match status" value="1"/>
</dbReference>
<keyword evidence="1" id="KW-0813">Transport</keyword>
<dbReference type="Proteomes" id="UP001231189">
    <property type="component" value="Unassembled WGS sequence"/>
</dbReference>
<keyword evidence="2" id="KW-0406">Ion transport</keyword>
<dbReference type="GO" id="GO:0007035">
    <property type="term" value="P:vacuolar acidification"/>
    <property type="evidence" value="ECO:0007669"/>
    <property type="project" value="TreeGrafter"/>
</dbReference>
<keyword evidence="3" id="KW-1133">Transmembrane helix</keyword>
<accession>A0AAD8VRT0</accession>
<dbReference type="GO" id="GO:0046961">
    <property type="term" value="F:proton-transporting ATPase activity, rotational mechanism"/>
    <property type="evidence" value="ECO:0007669"/>
    <property type="project" value="TreeGrafter"/>
</dbReference>
<evidence type="ECO:0000313" key="5">
    <source>
        <dbReference type="Proteomes" id="UP001231189"/>
    </source>
</evidence>
<name>A0AAD8VRT0_LOLMU</name>
<dbReference type="Gene3D" id="3.40.50.300">
    <property type="entry name" value="P-loop containing nucleotide triphosphate hydrolases"/>
    <property type="match status" value="1"/>
</dbReference>
<gene>
    <name evidence="4" type="ORF">QYE76_022366</name>
</gene>